<dbReference type="PaxDb" id="2903-EOD41899"/>
<dbReference type="Proteomes" id="UP000013827">
    <property type="component" value="Unassembled WGS sequence"/>
</dbReference>
<organism evidence="1 2">
    <name type="scientific">Emiliania huxleyi (strain CCMP1516)</name>
    <dbReference type="NCBI Taxonomy" id="280463"/>
    <lineage>
        <taxon>Eukaryota</taxon>
        <taxon>Haptista</taxon>
        <taxon>Haptophyta</taxon>
        <taxon>Prymnesiophyceae</taxon>
        <taxon>Isochrysidales</taxon>
        <taxon>Noelaerhabdaceae</taxon>
        <taxon>Emiliania</taxon>
    </lineage>
</organism>
<sequence>MINLDYPGLQLVHLSKSGGPLFVVRDFLSPDECSKLMAKACCNPAGGTHWHASQHPSSLLQAKRELRASRSGFARPTFGRQSQHVFVYLNNVGDGGGTAFYKHRPMNTNRSRWGSSLKNPTGEYVRFQPRSGMAVVFFPTIRPPADGQPVWRGFPRRDARQTFLCDEMTHASIPAVDEKFILTQWIWPTDVDKDRSVLTSGANTETVTTDGVVVR</sequence>
<dbReference type="OMA" id="GTHWHAS"/>
<dbReference type="EnsemblProtists" id="EOD41899">
    <property type="protein sequence ID" value="EOD41899"/>
    <property type="gene ID" value="EMIHUDRAFT_95096"/>
</dbReference>
<reference evidence="2" key="1">
    <citation type="journal article" date="2013" name="Nature">
        <title>Pan genome of the phytoplankton Emiliania underpins its global distribution.</title>
        <authorList>
            <person name="Read B.A."/>
            <person name="Kegel J."/>
            <person name="Klute M.J."/>
            <person name="Kuo A."/>
            <person name="Lefebvre S.C."/>
            <person name="Maumus F."/>
            <person name="Mayer C."/>
            <person name="Miller J."/>
            <person name="Monier A."/>
            <person name="Salamov A."/>
            <person name="Young J."/>
            <person name="Aguilar M."/>
            <person name="Claverie J.M."/>
            <person name="Frickenhaus S."/>
            <person name="Gonzalez K."/>
            <person name="Herman E.K."/>
            <person name="Lin Y.C."/>
            <person name="Napier J."/>
            <person name="Ogata H."/>
            <person name="Sarno A.F."/>
            <person name="Shmutz J."/>
            <person name="Schroeder D."/>
            <person name="de Vargas C."/>
            <person name="Verret F."/>
            <person name="von Dassow P."/>
            <person name="Valentin K."/>
            <person name="Van de Peer Y."/>
            <person name="Wheeler G."/>
            <person name="Dacks J.B."/>
            <person name="Delwiche C.F."/>
            <person name="Dyhrman S.T."/>
            <person name="Glockner G."/>
            <person name="John U."/>
            <person name="Richards T."/>
            <person name="Worden A.Z."/>
            <person name="Zhang X."/>
            <person name="Grigoriev I.V."/>
            <person name="Allen A.E."/>
            <person name="Bidle K."/>
            <person name="Borodovsky M."/>
            <person name="Bowler C."/>
            <person name="Brownlee C."/>
            <person name="Cock J.M."/>
            <person name="Elias M."/>
            <person name="Gladyshev V.N."/>
            <person name="Groth M."/>
            <person name="Guda C."/>
            <person name="Hadaegh A."/>
            <person name="Iglesias-Rodriguez M.D."/>
            <person name="Jenkins J."/>
            <person name="Jones B.M."/>
            <person name="Lawson T."/>
            <person name="Leese F."/>
            <person name="Lindquist E."/>
            <person name="Lobanov A."/>
            <person name="Lomsadze A."/>
            <person name="Malik S.B."/>
            <person name="Marsh M.E."/>
            <person name="Mackinder L."/>
            <person name="Mock T."/>
            <person name="Mueller-Roeber B."/>
            <person name="Pagarete A."/>
            <person name="Parker M."/>
            <person name="Probert I."/>
            <person name="Quesneville H."/>
            <person name="Raines C."/>
            <person name="Rensing S.A."/>
            <person name="Riano-Pachon D.M."/>
            <person name="Richier S."/>
            <person name="Rokitta S."/>
            <person name="Shiraiwa Y."/>
            <person name="Soanes D.M."/>
            <person name="van der Giezen M."/>
            <person name="Wahlund T.M."/>
            <person name="Williams B."/>
            <person name="Wilson W."/>
            <person name="Wolfe G."/>
            <person name="Wurch L.L."/>
        </authorList>
    </citation>
    <scope>NUCLEOTIDE SEQUENCE</scope>
</reference>
<dbReference type="KEGG" id="ehx:EMIHUDRAFT_95096"/>
<evidence type="ECO:0000313" key="1">
    <source>
        <dbReference type="EnsemblProtists" id="EOD41899"/>
    </source>
</evidence>
<accession>A0A0D3L1L4</accession>
<dbReference type="Gene3D" id="2.60.120.620">
    <property type="entry name" value="q2cbj1_9rhob like domain"/>
    <property type="match status" value="1"/>
</dbReference>
<keyword evidence="2" id="KW-1185">Reference proteome</keyword>
<proteinExistence type="predicted"/>
<dbReference type="GeneID" id="17287169"/>
<protein>
    <recommendedName>
        <fullName evidence="3">Prolyl 4-hydroxylase alpha subunit Fe(2+) 2OG dioxygenase domain-containing protein</fullName>
    </recommendedName>
</protein>
<dbReference type="RefSeq" id="XP_005794328.1">
    <property type="nucleotide sequence ID" value="XM_005794271.1"/>
</dbReference>
<evidence type="ECO:0008006" key="3">
    <source>
        <dbReference type="Google" id="ProtNLM"/>
    </source>
</evidence>
<dbReference type="HOGENOM" id="CLU_1285371_0_0_1"/>
<name>A0A0D3L1L4_EMIH1</name>
<dbReference type="AlphaFoldDB" id="A0A0D3L1L4"/>
<evidence type="ECO:0000313" key="2">
    <source>
        <dbReference type="Proteomes" id="UP000013827"/>
    </source>
</evidence>
<reference evidence="1" key="2">
    <citation type="submission" date="2024-10" db="UniProtKB">
        <authorList>
            <consortium name="EnsemblProtists"/>
        </authorList>
    </citation>
    <scope>IDENTIFICATION</scope>
</reference>